<feature type="compositionally biased region" description="Polar residues" evidence="1">
    <location>
        <begin position="704"/>
        <end position="717"/>
    </location>
</feature>
<feature type="region of interest" description="Disordered" evidence="1">
    <location>
        <begin position="77"/>
        <end position="117"/>
    </location>
</feature>
<dbReference type="EMBL" id="OZ037947">
    <property type="protein sequence ID" value="CAL1707638.1"/>
    <property type="molecule type" value="Genomic_DNA"/>
</dbReference>
<proteinExistence type="predicted"/>
<feature type="region of interest" description="Disordered" evidence="1">
    <location>
        <begin position="296"/>
        <end position="324"/>
    </location>
</feature>
<feature type="compositionally biased region" description="Basic and acidic residues" evidence="1">
    <location>
        <begin position="858"/>
        <end position="874"/>
    </location>
</feature>
<feature type="compositionally biased region" description="Low complexity" evidence="1">
    <location>
        <begin position="770"/>
        <end position="785"/>
    </location>
</feature>
<sequence>MMATEDKCVGVDKTYVERSVQTENTQLAFVGTQIPLTLVGDNVSNSGMPEPSISSTTDVPVVGEVIECSGACTHTFRPDDTDSVQDASDQVESDSMTSSLRVYKQQSRENQSQRLPSCRTLKSASARVVSLPETSPLYSVKKSADIAKKRVVSLPERMLLNDPSDNYDLCTDAYLLRSRVRIESHGTDIPYTPSPPSSPESVIIIADKPHISRGFLQRHIPIEEATDDVNDDGWITWARSPPRPIPALHGPLSLPYARCPSGAEGTIIDEQDNLPRMIWGLEGENVRSAAENILRPTVPSQPTPRKPATRPGPSAVPPRFSRQKDEVIRHRPLPVPPTAFYKPDTLLTPPDLPHISVPQQSFNYEQPELERALSGHGPIDLSSVLRPRAEIIQGYDSRLDLQNNAIYDSLGRDLRSYGLGNELGLDWKSMFLHQDSMKRHPVHPDGATTILDDDSTEYFKPSLSASVSLASLSSLASSRSLVSVDSPNMDSRSLAGQASLYNSPHRLTALEIAQNYRQKQLHQQGQYHQKGMLPTPPNSSSPIWASRVSPHQGSLISPYSDSVISPNLLTPSGVPAIINQLNQASLQQYQHFLQQTERSSNLRTTTYEEVPVAGFNGRKIKLSVSGLAPAAKIQAPVTGIEDLQSSLYSPDMVSLDHITRFLQAQSLSNVLERRSPMSNVQQSPLIPRPPPNSPFVALPLARGSRSQNSRHSVSLSSPLVEAPPSPTSPELRARPRSLSHQHPRSIPLTQLIQRRLSSVPEEDSGILLESYSSVSSPRQRSRSYSTGETPTSARKLKVSLNRQANLAPMNPPVTTKRTPSPSQANAYHHRTNGPTRTSTAVPQRSQHTSNPSRSRGREHHEVANARGRDDHGRSLDSNVNKDYPTRGTRGGRGRGSARGRRDRGGSWPIRGPERVDGGMTVRC</sequence>
<feature type="region of interest" description="Disordered" evidence="1">
    <location>
        <begin position="768"/>
        <end position="923"/>
    </location>
</feature>
<dbReference type="Proteomes" id="UP001497453">
    <property type="component" value="Chromosome 4"/>
</dbReference>
<feature type="compositionally biased region" description="Polar residues" evidence="1">
    <location>
        <begin position="812"/>
        <end position="825"/>
    </location>
</feature>
<protein>
    <submittedName>
        <fullName evidence="2">Uncharacterized protein</fullName>
    </submittedName>
</protein>
<gene>
    <name evidence="2" type="ORF">GFSPODELE1_LOCUS6467</name>
</gene>
<feature type="compositionally biased region" description="Basic residues" evidence="1">
    <location>
        <begin position="889"/>
        <end position="901"/>
    </location>
</feature>
<name>A0ABP1DKR5_9APHY</name>
<keyword evidence="3" id="KW-1185">Reference proteome</keyword>
<evidence type="ECO:0000313" key="3">
    <source>
        <dbReference type="Proteomes" id="UP001497453"/>
    </source>
</evidence>
<accession>A0ABP1DKR5</accession>
<reference evidence="3" key="1">
    <citation type="submission" date="2024-04" db="EMBL/GenBank/DDBJ databases">
        <authorList>
            <person name="Shaw F."/>
            <person name="Minotto A."/>
        </authorList>
    </citation>
    <scope>NUCLEOTIDE SEQUENCE [LARGE SCALE GENOMIC DNA]</scope>
</reference>
<feature type="compositionally biased region" description="Polar residues" evidence="1">
    <location>
        <begin position="84"/>
        <end position="117"/>
    </location>
</feature>
<feature type="compositionally biased region" description="Polar residues" evidence="1">
    <location>
        <begin position="832"/>
        <end position="853"/>
    </location>
</feature>
<evidence type="ECO:0000256" key="1">
    <source>
        <dbReference type="SAM" id="MobiDB-lite"/>
    </source>
</evidence>
<feature type="region of interest" description="Disordered" evidence="1">
    <location>
        <begin position="674"/>
        <end position="749"/>
    </location>
</feature>
<organism evidence="2 3">
    <name type="scientific">Somion occarium</name>
    <dbReference type="NCBI Taxonomy" id="3059160"/>
    <lineage>
        <taxon>Eukaryota</taxon>
        <taxon>Fungi</taxon>
        <taxon>Dikarya</taxon>
        <taxon>Basidiomycota</taxon>
        <taxon>Agaricomycotina</taxon>
        <taxon>Agaricomycetes</taxon>
        <taxon>Polyporales</taxon>
        <taxon>Cerrenaceae</taxon>
        <taxon>Somion</taxon>
    </lineage>
</organism>
<evidence type="ECO:0000313" key="2">
    <source>
        <dbReference type="EMBL" id="CAL1707638.1"/>
    </source>
</evidence>
<feature type="compositionally biased region" description="Basic residues" evidence="1">
    <location>
        <begin position="734"/>
        <end position="743"/>
    </location>
</feature>